<feature type="compositionally biased region" description="Polar residues" evidence="1">
    <location>
        <begin position="353"/>
        <end position="373"/>
    </location>
</feature>
<dbReference type="PANTHER" id="PTHR36109">
    <property type="entry name" value="MEMBRANE PROTEIN-RELATED"/>
    <property type="match status" value="1"/>
</dbReference>
<organism evidence="2 3">
    <name type="scientific">Dictyobacter halimunensis</name>
    <dbReference type="NCBI Taxonomy" id="3026934"/>
    <lineage>
        <taxon>Bacteria</taxon>
        <taxon>Bacillati</taxon>
        <taxon>Chloroflexota</taxon>
        <taxon>Ktedonobacteria</taxon>
        <taxon>Ktedonobacterales</taxon>
        <taxon>Dictyobacteraceae</taxon>
        <taxon>Dictyobacter</taxon>
    </lineage>
</organism>
<evidence type="ECO:0008006" key="4">
    <source>
        <dbReference type="Google" id="ProtNLM"/>
    </source>
</evidence>
<reference evidence="2 3" key="1">
    <citation type="submission" date="2023-02" db="EMBL/GenBank/DDBJ databases">
        <title>Dictyobacter halimunensis sp. nov., a new member of the class Ktedonobacteria from forest soil in a geothermal area.</title>
        <authorList>
            <person name="Rachmania M.K."/>
            <person name="Ningsih F."/>
            <person name="Sakai Y."/>
            <person name="Yabe S."/>
            <person name="Yokota A."/>
            <person name="Sjamsuridzal W."/>
        </authorList>
    </citation>
    <scope>NUCLEOTIDE SEQUENCE [LARGE SCALE GENOMIC DNA]</scope>
    <source>
        <strain evidence="2 3">S3.2.2.5</strain>
    </source>
</reference>
<dbReference type="RefSeq" id="WP_338254978.1">
    <property type="nucleotide sequence ID" value="NZ_BSRI01000002.1"/>
</dbReference>
<proteinExistence type="predicted"/>
<evidence type="ECO:0000313" key="3">
    <source>
        <dbReference type="Proteomes" id="UP001344906"/>
    </source>
</evidence>
<evidence type="ECO:0000256" key="1">
    <source>
        <dbReference type="SAM" id="MobiDB-lite"/>
    </source>
</evidence>
<gene>
    <name evidence="2" type="ORF">KDH_55150</name>
</gene>
<evidence type="ECO:0000313" key="2">
    <source>
        <dbReference type="EMBL" id="GLV58685.1"/>
    </source>
</evidence>
<protein>
    <recommendedName>
        <fullName evidence="4">General stress protein 17M-like domain-containing protein</fullName>
    </recommendedName>
</protein>
<name>A0ABQ6G0Q4_9CHLR</name>
<dbReference type="EMBL" id="BSRI01000002">
    <property type="protein sequence ID" value="GLV58685.1"/>
    <property type="molecule type" value="Genomic_DNA"/>
</dbReference>
<feature type="region of interest" description="Disordered" evidence="1">
    <location>
        <begin position="346"/>
        <end position="373"/>
    </location>
</feature>
<feature type="region of interest" description="Disordered" evidence="1">
    <location>
        <begin position="222"/>
        <end position="294"/>
    </location>
</feature>
<sequence length="373" mass="37718">MSTTERATAVGVFSEPALAEQAMDQLRNAGFTDEQIGFVSRDPDRASAGGIGDGENAPSTATGAVSGGVIGGVIGAVTSLLIPGFGPAIAGGILAATLGGAALGALAGGFVGSLMHLGVPEHEARFYESQLNEGRTVVTVNARGRYDEAVRILRQAGAYDASVDANAPAIDNDRAGNANDDADTIPPVVYPAGLAGINSTAGTVNPGLPAAAALPAATPNVTDPLAGNNAPASDSDAGSAYGSAGTFSTKKSPEELREQERRLEREQGGDISYADEETVQMRAPRQNPAASSMADEETVQMDAARQDPAATSIEDEDTVILNDPGAAVYSTDTTTPAYNGAVPAPARSAYAGTDTTTPNTASVNDPASRRANQ</sequence>
<comment type="caution">
    <text evidence="2">The sequence shown here is derived from an EMBL/GenBank/DDBJ whole genome shotgun (WGS) entry which is preliminary data.</text>
</comment>
<dbReference type="PANTHER" id="PTHR36109:SF2">
    <property type="entry name" value="MEMBRANE PROTEIN"/>
    <property type="match status" value="1"/>
</dbReference>
<dbReference type="InterPro" id="IPR052948">
    <property type="entry name" value="Low_temp-induced_all0457"/>
</dbReference>
<feature type="compositionally biased region" description="Low complexity" evidence="1">
    <location>
        <begin position="232"/>
        <end position="245"/>
    </location>
</feature>
<feature type="compositionally biased region" description="Basic and acidic residues" evidence="1">
    <location>
        <begin position="251"/>
        <end position="268"/>
    </location>
</feature>
<accession>A0ABQ6G0Q4</accession>
<keyword evidence="3" id="KW-1185">Reference proteome</keyword>
<dbReference type="Proteomes" id="UP001344906">
    <property type="component" value="Unassembled WGS sequence"/>
</dbReference>